<reference evidence="1 2" key="1">
    <citation type="submission" date="2016-11" db="EMBL/GenBank/DDBJ databases">
        <authorList>
            <person name="Jaros S."/>
            <person name="Januszkiewicz K."/>
            <person name="Wedrychowicz H."/>
        </authorList>
    </citation>
    <scope>NUCLEOTIDE SEQUENCE [LARGE SCALE GENOMIC DNA]</scope>
    <source>
        <strain evidence="1 2">GAS499</strain>
    </source>
</reference>
<name>A0A1M7EI42_9BRAD</name>
<evidence type="ECO:0000313" key="1">
    <source>
        <dbReference type="EMBL" id="SHL91039.1"/>
    </source>
</evidence>
<dbReference type="RefSeq" id="WP_244562142.1">
    <property type="nucleotide sequence ID" value="NZ_LT670844.1"/>
</dbReference>
<proteinExistence type="predicted"/>
<sequence length="42" mass="5011">MDWFYWDTAWSLFFSLVWFMTITHNPDARVADGHLRDEAFGG</sequence>
<gene>
    <name evidence="1" type="ORF">SAMN05444159_7164</name>
</gene>
<accession>A0A1M7EI42</accession>
<protein>
    <submittedName>
        <fullName evidence="1">Uncharacterized protein</fullName>
    </submittedName>
</protein>
<organism evidence="1 2">
    <name type="scientific">Bradyrhizobium lablabi</name>
    <dbReference type="NCBI Taxonomy" id="722472"/>
    <lineage>
        <taxon>Bacteria</taxon>
        <taxon>Pseudomonadati</taxon>
        <taxon>Pseudomonadota</taxon>
        <taxon>Alphaproteobacteria</taxon>
        <taxon>Hyphomicrobiales</taxon>
        <taxon>Nitrobacteraceae</taxon>
        <taxon>Bradyrhizobium</taxon>
    </lineage>
</organism>
<evidence type="ECO:0000313" key="2">
    <source>
        <dbReference type="Proteomes" id="UP000189935"/>
    </source>
</evidence>
<dbReference type="Proteomes" id="UP000189935">
    <property type="component" value="Chromosome I"/>
</dbReference>
<dbReference type="AlphaFoldDB" id="A0A1M7EI42"/>
<dbReference type="EMBL" id="LT670844">
    <property type="protein sequence ID" value="SHL91039.1"/>
    <property type="molecule type" value="Genomic_DNA"/>
</dbReference>